<dbReference type="GO" id="GO:0008677">
    <property type="term" value="F:2-dehydropantoate 2-reductase activity"/>
    <property type="evidence" value="ECO:0007669"/>
    <property type="project" value="TreeGrafter"/>
</dbReference>
<evidence type="ECO:0000256" key="3">
    <source>
        <dbReference type="ARBA" id="ARBA00023002"/>
    </source>
</evidence>
<feature type="domain" description="Ketopantoate reductase C-terminal" evidence="6">
    <location>
        <begin position="194"/>
        <end position="316"/>
    </location>
</feature>
<evidence type="ECO:0000313" key="7">
    <source>
        <dbReference type="EMBL" id="GGM04836.1"/>
    </source>
</evidence>
<sequence>MRYVVLGAGAVGSTVGGRLAEQGADVLLLARGAHARAVSEHGLRVRLPGRELHVRPGIAVDAGALDLRHDDVLLLATKSQDTVGLLDAVAGLPVAGAPDGTVAADALPVVCLQNGVRNERAALRRWATVYGACVILPSAIEAPGVVVAPGAPLTAMFEIGPYPAGPVDDDPVLRRICADFTAAGLGGSARAGVMPWKYAKLLRNLVNSLDAVAQPGDEPESRAAFRELVGLLRAEAEQVLDAAGIPWVPDAEWDAHRGGQVEVDPSAGSTGGSSSRQSLARGTGTIEADYLNGEIVLEARLHGLAAPVNHLVRTLATAASRAGTGPGRMDPRELLHRARTAH</sequence>
<dbReference type="Pfam" id="PF02558">
    <property type="entry name" value="ApbA"/>
    <property type="match status" value="1"/>
</dbReference>
<dbReference type="PANTHER" id="PTHR43765">
    <property type="entry name" value="2-DEHYDROPANTOATE 2-REDUCTASE-RELATED"/>
    <property type="match status" value="1"/>
</dbReference>
<keyword evidence="3" id="KW-0560">Oxidoreductase</keyword>
<dbReference type="InterPro" id="IPR008927">
    <property type="entry name" value="6-PGluconate_DH-like_C_sf"/>
</dbReference>
<evidence type="ECO:0000256" key="1">
    <source>
        <dbReference type="ARBA" id="ARBA00007870"/>
    </source>
</evidence>
<proteinExistence type="inferred from homology"/>
<dbReference type="RefSeq" id="WP_188942077.1">
    <property type="nucleotide sequence ID" value="NZ_BMNA01000004.1"/>
</dbReference>
<evidence type="ECO:0000256" key="4">
    <source>
        <dbReference type="SAM" id="MobiDB-lite"/>
    </source>
</evidence>
<dbReference type="Gene3D" id="1.10.1040.10">
    <property type="entry name" value="N-(1-d-carboxylethyl)-l-norvaline Dehydrogenase, domain 2"/>
    <property type="match status" value="1"/>
</dbReference>
<dbReference type="InterPro" id="IPR050838">
    <property type="entry name" value="Ketopantoate_reductase"/>
</dbReference>
<dbReference type="GO" id="GO:0050661">
    <property type="term" value="F:NADP binding"/>
    <property type="evidence" value="ECO:0007669"/>
    <property type="project" value="TreeGrafter"/>
</dbReference>
<dbReference type="SUPFAM" id="SSF48179">
    <property type="entry name" value="6-phosphogluconate dehydrogenase C-terminal domain-like"/>
    <property type="match status" value="1"/>
</dbReference>
<dbReference type="PANTHER" id="PTHR43765:SF2">
    <property type="entry name" value="2-DEHYDROPANTOATE 2-REDUCTASE"/>
    <property type="match status" value="1"/>
</dbReference>
<dbReference type="InterPro" id="IPR013332">
    <property type="entry name" value="KPR_N"/>
</dbReference>
<dbReference type="GO" id="GO:0005737">
    <property type="term" value="C:cytoplasm"/>
    <property type="evidence" value="ECO:0007669"/>
    <property type="project" value="TreeGrafter"/>
</dbReference>
<feature type="domain" description="Ketopantoate reductase N-terminal" evidence="5">
    <location>
        <begin position="4"/>
        <end position="150"/>
    </location>
</feature>
<dbReference type="Proteomes" id="UP000655208">
    <property type="component" value="Unassembled WGS sequence"/>
</dbReference>
<evidence type="ECO:0000259" key="6">
    <source>
        <dbReference type="Pfam" id="PF08546"/>
    </source>
</evidence>
<dbReference type="InterPro" id="IPR036291">
    <property type="entry name" value="NAD(P)-bd_dom_sf"/>
</dbReference>
<name>A0A917T0C8_9ACTN</name>
<feature type="region of interest" description="Disordered" evidence="4">
    <location>
        <begin position="260"/>
        <end position="281"/>
    </location>
</feature>
<evidence type="ECO:0000259" key="5">
    <source>
        <dbReference type="Pfam" id="PF02558"/>
    </source>
</evidence>
<dbReference type="SUPFAM" id="SSF51735">
    <property type="entry name" value="NAD(P)-binding Rossmann-fold domains"/>
    <property type="match status" value="1"/>
</dbReference>
<accession>A0A917T0C8</accession>
<dbReference type="Pfam" id="PF08546">
    <property type="entry name" value="ApbA_C"/>
    <property type="match status" value="1"/>
</dbReference>
<keyword evidence="8" id="KW-1185">Reference proteome</keyword>
<comment type="similarity">
    <text evidence="1">Belongs to the ketopantoate reductase family.</text>
</comment>
<dbReference type="InterPro" id="IPR013752">
    <property type="entry name" value="KPA_reductase"/>
</dbReference>
<protein>
    <submittedName>
        <fullName evidence="7">2-dehydropantoate 2-reductase</fullName>
    </submittedName>
</protein>
<dbReference type="InterPro" id="IPR013328">
    <property type="entry name" value="6PGD_dom2"/>
</dbReference>
<comment type="caution">
    <text evidence="7">The sequence shown here is derived from an EMBL/GenBank/DDBJ whole genome shotgun (WGS) entry which is preliminary data.</text>
</comment>
<organism evidence="7 8">
    <name type="scientific">Nakamurella endophytica</name>
    <dbReference type="NCBI Taxonomy" id="1748367"/>
    <lineage>
        <taxon>Bacteria</taxon>
        <taxon>Bacillati</taxon>
        <taxon>Actinomycetota</taxon>
        <taxon>Actinomycetes</taxon>
        <taxon>Nakamurellales</taxon>
        <taxon>Nakamurellaceae</taxon>
        <taxon>Nakamurella</taxon>
    </lineage>
</organism>
<dbReference type="EMBL" id="BMNA01000004">
    <property type="protein sequence ID" value="GGM04836.1"/>
    <property type="molecule type" value="Genomic_DNA"/>
</dbReference>
<keyword evidence="2" id="KW-0521">NADP</keyword>
<dbReference type="Gene3D" id="3.40.50.720">
    <property type="entry name" value="NAD(P)-binding Rossmann-like Domain"/>
    <property type="match status" value="1"/>
</dbReference>
<evidence type="ECO:0000256" key="2">
    <source>
        <dbReference type="ARBA" id="ARBA00022857"/>
    </source>
</evidence>
<evidence type="ECO:0000313" key="8">
    <source>
        <dbReference type="Proteomes" id="UP000655208"/>
    </source>
</evidence>
<reference evidence="7" key="1">
    <citation type="journal article" date="2014" name="Int. J. Syst. Evol. Microbiol.">
        <title>Complete genome sequence of Corynebacterium casei LMG S-19264T (=DSM 44701T), isolated from a smear-ripened cheese.</title>
        <authorList>
            <consortium name="US DOE Joint Genome Institute (JGI-PGF)"/>
            <person name="Walter F."/>
            <person name="Albersmeier A."/>
            <person name="Kalinowski J."/>
            <person name="Ruckert C."/>
        </authorList>
    </citation>
    <scope>NUCLEOTIDE SEQUENCE</scope>
    <source>
        <strain evidence="7">CGMCC 4.7308</strain>
    </source>
</reference>
<dbReference type="AlphaFoldDB" id="A0A917T0C8"/>
<reference evidence="7" key="2">
    <citation type="submission" date="2020-09" db="EMBL/GenBank/DDBJ databases">
        <authorList>
            <person name="Sun Q."/>
            <person name="Zhou Y."/>
        </authorList>
    </citation>
    <scope>NUCLEOTIDE SEQUENCE</scope>
    <source>
        <strain evidence="7">CGMCC 4.7308</strain>
    </source>
</reference>
<gene>
    <name evidence="7" type="ORF">GCM10011594_26360</name>
</gene>